<evidence type="ECO:0000259" key="1">
    <source>
        <dbReference type="Pfam" id="PF09951"/>
    </source>
</evidence>
<accession>A0A4S2FK44</accession>
<dbReference type="EMBL" id="SRYJ01000030">
    <property type="protein sequence ID" value="TGY69307.1"/>
    <property type="molecule type" value="Genomic_DNA"/>
</dbReference>
<evidence type="ECO:0000313" key="3">
    <source>
        <dbReference type="Proteomes" id="UP000310760"/>
    </source>
</evidence>
<sequence length="106" mass="11887">MAISKHINSPNKGNDIFPFSDAPNTAVFICSHILDGRENILFVSHDADDGAWQFLCGKEHDESDARIVSLKYVLDLDPTIVKLKDLPLGYCAERKSKNDKWVIAKN</sequence>
<dbReference type="Proteomes" id="UP000310760">
    <property type="component" value="Unassembled WGS sequence"/>
</dbReference>
<protein>
    <submittedName>
        <fullName evidence="2">DUF2185 domain-containing protein</fullName>
    </submittedName>
</protein>
<proteinExistence type="predicted"/>
<dbReference type="AlphaFoldDB" id="A0A4S2FK44"/>
<evidence type="ECO:0000313" key="2">
    <source>
        <dbReference type="EMBL" id="TGY69307.1"/>
    </source>
</evidence>
<name>A0A4S2FK44_9BACT</name>
<organism evidence="2 3">
    <name type="scientific">Phocaeicola sartorii</name>
    <dbReference type="NCBI Taxonomy" id="671267"/>
    <lineage>
        <taxon>Bacteria</taxon>
        <taxon>Pseudomonadati</taxon>
        <taxon>Bacteroidota</taxon>
        <taxon>Bacteroidia</taxon>
        <taxon>Bacteroidales</taxon>
        <taxon>Bacteroidaceae</taxon>
        <taxon>Phocaeicola</taxon>
    </lineage>
</organism>
<dbReference type="Pfam" id="PF09951">
    <property type="entry name" value="Imm33"/>
    <property type="match status" value="1"/>
</dbReference>
<comment type="caution">
    <text evidence="2">The sequence shown here is derived from an EMBL/GenBank/DDBJ whole genome shotgun (WGS) entry which is preliminary data.</text>
</comment>
<gene>
    <name evidence="2" type="ORF">E5339_13360</name>
</gene>
<feature type="domain" description="Immunity protein Imm33" evidence="1">
    <location>
        <begin position="30"/>
        <end position="102"/>
    </location>
</feature>
<dbReference type="InterPro" id="IPR018689">
    <property type="entry name" value="Imm33_dom"/>
</dbReference>
<reference evidence="2 3" key="1">
    <citation type="submission" date="2019-04" db="EMBL/GenBank/DDBJ databases">
        <title>Microbes associate with the intestines of laboratory mice.</title>
        <authorList>
            <person name="Navarre W."/>
            <person name="Wong E."/>
            <person name="Huang K."/>
            <person name="Tropini C."/>
            <person name="Ng K."/>
            <person name="Yu B."/>
        </authorList>
    </citation>
    <scope>NUCLEOTIDE SEQUENCE [LARGE SCALE GENOMIC DNA]</scope>
    <source>
        <strain evidence="2 3">NM22_B1</strain>
    </source>
</reference>